<evidence type="ECO:0000259" key="11">
    <source>
        <dbReference type="PROSITE" id="PS51523"/>
    </source>
</evidence>
<sequence>MEFNPEHVDVGNMGRRSIEVFRFCECMKNQAAKAKETAVDGCQEFMPSGDAGTMEALICAACSCHRNFHRRERVENLAEFQPPMRRQWEYCCQHGHTGCPYMPPPQLHQPRPQPSARRDNVSDPSSSGGKRFRTKFTQDQKDRMLAFAQGLGWHIKKENEADVQQFCADMGISKKVFKVWMHNNKHTLGKVI</sequence>
<evidence type="ECO:0000256" key="10">
    <source>
        <dbReference type="SAM" id="MobiDB-lite"/>
    </source>
</evidence>
<dbReference type="OrthoDB" id="636896at2759"/>
<dbReference type="EMBL" id="CM007898">
    <property type="protein sequence ID" value="OTG14442.1"/>
    <property type="molecule type" value="Genomic_DNA"/>
</dbReference>
<dbReference type="GO" id="GO:0005634">
    <property type="term" value="C:nucleus"/>
    <property type="evidence" value="ECO:0000318"/>
    <property type="project" value="GO_Central"/>
</dbReference>
<proteinExistence type="predicted"/>
<dbReference type="GO" id="GO:0000976">
    <property type="term" value="F:transcription cis-regulatory region binding"/>
    <property type="evidence" value="ECO:0000318"/>
    <property type="project" value="GO_Central"/>
</dbReference>
<dbReference type="NCBIfam" id="TIGR01566">
    <property type="entry name" value="ZF_HD_prot_N"/>
    <property type="match status" value="1"/>
</dbReference>
<evidence type="ECO:0000256" key="6">
    <source>
        <dbReference type="ARBA" id="ARBA00023125"/>
    </source>
</evidence>
<dbReference type="OMA" id="QWEYCCQ"/>
<dbReference type="InParanoid" id="A0A251TV42"/>
<dbReference type="Gene3D" id="1.10.10.60">
    <property type="entry name" value="Homeodomain-like"/>
    <property type="match status" value="1"/>
</dbReference>
<feature type="region of interest" description="Disordered" evidence="10">
    <location>
        <begin position="102"/>
        <end position="135"/>
    </location>
</feature>
<organism evidence="13 14">
    <name type="scientific">Helianthus annuus</name>
    <name type="common">Common sunflower</name>
    <dbReference type="NCBI Taxonomy" id="4232"/>
    <lineage>
        <taxon>Eukaryota</taxon>
        <taxon>Viridiplantae</taxon>
        <taxon>Streptophyta</taxon>
        <taxon>Embryophyta</taxon>
        <taxon>Tracheophyta</taxon>
        <taxon>Spermatophyta</taxon>
        <taxon>Magnoliopsida</taxon>
        <taxon>eudicotyledons</taxon>
        <taxon>Gunneridae</taxon>
        <taxon>Pentapetalae</taxon>
        <taxon>asterids</taxon>
        <taxon>campanulids</taxon>
        <taxon>Asterales</taxon>
        <taxon>Asteraceae</taxon>
        <taxon>Asteroideae</taxon>
        <taxon>Heliantheae alliance</taxon>
        <taxon>Heliantheae</taxon>
        <taxon>Helianthus</taxon>
    </lineage>
</organism>
<feature type="domain" description="ZF-HD dimerization-type" evidence="11">
    <location>
        <begin position="23"/>
        <end position="72"/>
    </location>
</feature>
<feature type="compositionally biased region" description="Pro residues" evidence="10">
    <location>
        <begin position="102"/>
        <end position="113"/>
    </location>
</feature>
<dbReference type="NCBIfam" id="TIGR01565">
    <property type="entry name" value="homeo_ZF_HD"/>
    <property type="match status" value="1"/>
</dbReference>
<keyword evidence="5" id="KW-0805">Transcription regulation</keyword>
<dbReference type="Proteomes" id="UP000215914">
    <property type="component" value="Chromosome 9"/>
</dbReference>
<evidence type="ECO:0000256" key="3">
    <source>
        <dbReference type="ARBA" id="ARBA00022771"/>
    </source>
</evidence>
<accession>A0A251TV42</accession>
<dbReference type="InterPro" id="IPR006455">
    <property type="entry name" value="Homeodomain_ZF_HD"/>
</dbReference>
<reference evidence="12 14" key="1">
    <citation type="journal article" date="2017" name="Nature">
        <title>The sunflower genome provides insights into oil metabolism, flowering and Asterid evolution.</title>
        <authorList>
            <person name="Badouin H."/>
            <person name="Gouzy J."/>
            <person name="Grassa C.J."/>
            <person name="Murat F."/>
            <person name="Staton S.E."/>
            <person name="Cottret L."/>
            <person name="Lelandais-Briere C."/>
            <person name="Owens G.L."/>
            <person name="Carrere S."/>
            <person name="Mayjonade B."/>
            <person name="Legrand L."/>
            <person name="Gill N."/>
            <person name="Kane N.C."/>
            <person name="Bowers J.E."/>
            <person name="Hubner S."/>
            <person name="Bellec A."/>
            <person name="Berard A."/>
            <person name="Berges H."/>
            <person name="Blanchet N."/>
            <person name="Boniface M.C."/>
            <person name="Brunel D."/>
            <person name="Catrice O."/>
            <person name="Chaidir N."/>
            <person name="Claudel C."/>
            <person name="Donnadieu C."/>
            <person name="Faraut T."/>
            <person name="Fievet G."/>
            <person name="Helmstetter N."/>
            <person name="King M."/>
            <person name="Knapp S.J."/>
            <person name="Lai Z."/>
            <person name="Le Paslier M.C."/>
            <person name="Lippi Y."/>
            <person name="Lorenzon L."/>
            <person name="Mandel J.R."/>
            <person name="Marage G."/>
            <person name="Marchand G."/>
            <person name="Marquand E."/>
            <person name="Bret-Mestries E."/>
            <person name="Morien E."/>
            <person name="Nambeesan S."/>
            <person name="Nguyen T."/>
            <person name="Pegot-Espagnet P."/>
            <person name="Pouilly N."/>
            <person name="Raftis F."/>
            <person name="Sallet E."/>
            <person name="Schiex T."/>
            <person name="Thomas J."/>
            <person name="Vandecasteele C."/>
            <person name="Vares D."/>
            <person name="Vear F."/>
            <person name="Vautrin S."/>
            <person name="Crespi M."/>
            <person name="Mangin B."/>
            <person name="Burke J.M."/>
            <person name="Salse J."/>
            <person name="Munos S."/>
            <person name="Vincourt P."/>
            <person name="Rieseberg L.H."/>
            <person name="Langlade N.B."/>
        </authorList>
    </citation>
    <scope>NUCLEOTIDE SEQUENCE [LARGE SCALE GENOMIC DNA]</scope>
    <source>
        <strain evidence="14">cv. SF193</strain>
        <tissue evidence="12">Leaves</tissue>
    </source>
</reference>
<dbReference type="FunFam" id="1.10.10.60:FF:000257">
    <property type="entry name" value="Zinc-finger homeodomain protein 2"/>
    <property type="match status" value="1"/>
</dbReference>
<dbReference type="GO" id="GO:0006355">
    <property type="term" value="P:regulation of DNA-templated transcription"/>
    <property type="evidence" value="ECO:0000318"/>
    <property type="project" value="GO_Central"/>
</dbReference>
<evidence type="ECO:0000313" key="14">
    <source>
        <dbReference type="Proteomes" id="UP000215914"/>
    </source>
</evidence>
<name>A0A251TV42_HELAN</name>
<dbReference type="SMR" id="A0A251TV42"/>
<keyword evidence="6 13" id="KW-0238">DNA-binding</keyword>
<evidence type="ECO:0000256" key="4">
    <source>
        <dbReference type="ARBA" id="ARBA00022833"/>
    </source>
</evidence>
<dbReference type="PROSITE" id="PS51523">
    <property type="entry name" value="ZF_HD_DIMER"/>
    <property type="match status" value="1"/>
</dbReference>
<dbReference type="Gramene" id="mRNA:HanXRQr2_Chr09g0378541">
    <property type="protein sequence ID" value="CDS:HanXRQr2_Chr09g0378541.1"/>
    <property type="gene ID" value="HanXRQr2_Chr09g0378541"/>
</dbReference>
<dbReference type="AlphaFoldDB" id="A0A251TV42"/>
<dbReference type="InterPro" id="IPR006456">
    <property type="entry name" value="ZF_HD_homeobox_Cys/His_dimer"/>
</dbReference>
<evidence type="ECO:0000256" key="9">
    <source>
        <dbReference type="ARBA" id="ARBA00023242"/>
    </source>
</evidence>
<evidence type="ECO:0000256" key="1">
    <source>
        <dbReference type="ARBA" id="ARBA00004123"/>
    </source>
</evidence>
<keyword evidence="4" id="KW-0862">Zinc</keyword>
<keyword evidence="14" id="KW-1185">Reference proteome</keyword>
<keyword evidence="3" id="KW-0863">Zinc-finger</keyword>
<dbReference type="GO" id="GO:0003700">
    <property type="term" value="F:DNA-binding transcription factor activity"/>
    <property type="evidence" value="ECO:0000318"/>
    <property type="project" value="GO_Central"/>
</dbReference>
<reference evidence="13" key="2">
    <citation type="submission" date="2017-02" db="EMBL/GenBank/DDBJ databases">
        <title>Sunflower complete genome.</title>
        <authorList>
            <person name="Langlade N."/>
            <person name="Munos S."/>
        </authorList>
    </citation>
    <scope>NUCLEOTIDE SEQUENCE [LARGE SCALE GENOMIC DNA]</scope>
    <source>
        <tissue evidence="13">Leaves</tissue>
    </source>
</reference>
<comment type="subcellular location">
    <subcellularLocation>
        <location evidence="1">Nucleus</location>
    </subcellularLocation>
</comment>
<reference evidence="12" key="3">
    <citation type="submission" date="2020-06" db="EMBL/GenBank/DDBJ databases">
        <title>Helianthus annuus Genome sequencing and assembly Release 2.</title>
        <authorList>
            <person name="Gouzy J."/>
            <person name="Langlade N."/>
            <person name="Munos S."/>
        </authorList>
    </citation>
    <scope>NUCLEOTIDE SEQUENCE</scope>
    <source>
        <tissue evidence="12">Leaves</tissue>
    </source>
</reference>
<dbReference type="PANTHER" id="PTHR31948">
    <property type="entry name" value="ZINC-FINGER HOMEODOMAIN PROTEIN 2"/>
    <property type="match status" value="1"/>
</dbReference>
<dbReference type="InterPro" id="IPR009057">
    <property type="entry name" value="Homeodomain-like_sf"/>
</dbReference>
<keyword evidence="9" id="KW-0539">Nucleus</keyword>
<dbReference type="EMBL" id="MNCJ02000324">
    <property type="protein sequence ID" value="KAF5790056.1"/>
    <property type="molecule type" value="Genomic_DNA"/>
</dbReference>
<protein>
    <submittedName>
        <fullName evidence="13">Putative ZF-HD homeobox protein, Cys/His-rich dimerization domain-containing protein</fullName>
    </submittedName>
    <submittedName>
        <fullName evidence="12">Transcription factor ZF-HD family</fullName>
    </submittedName>
</protein>
<keyword evidence="8" id="KW-0804">Transcription</keyword>
<dbReference type="SUPFAM" id="SSF46689">
    <property type="entry name" value="Homeodomain-like"/>
    <property type="match status" value="1"/>
</dbReference>
<evidence type="ECO:0000256" key="5">
    <source>
        <dbReference type="ARBA" id="ARBA00023015"/>
    </source>
</evidence>
<evidence type="ECO:0000256" key="8">
    <source>
        <dbReference type="ARBA" id="ARBA00023163"/>
    </source>
</evidence>
<evidence type="ECO:0000313" key="12">
    <source>
        <dbReference type="EMBL" id="KAF5790056.1"/>
    </source>
</evidence>
<dbReference type="Pfam" id="PF04770">
    <property type="entry name" value="ZF-HD_dimer"/>
    <property type="match status" value="1"/>
</dbReference>
<keyword evidence="2" id="KW-0479">Metal-binding</keyword>
<evidence type="ECO:0000256" key="7">
    <source>
        <dbReference type="ARBA" id="ARBA00023155"/>
    </source>
</evidence>
<dbReference type="GO" id="GO:0008270">
    <property type="term" value="F:zinc ion binding"/>
    <property type="evidence" value="ECO:0007669"/>
    <property type="project" value="UniProtKB-KW"/>
</dbReference>
<gene>
    <name evidence="13" type="ORF">HannXRQ_Chr09g0249421</name>
    <name evidence="12" type="ORF">HanXRQr2_Chr09g0378541</name>
</gene>
<keyword evidence="7 13" id="KW-0371">Homeobox</keyword>
<evidence type="ECO:0000313" key="13">
    <source>
        <dbReference type="EMBL" id="OTG14442.1"/>
    </source>
</evidence>
<evidence type="ECO:0000256" key="2">
    <source>
        <dbReference type="ARBA" id="ARBA00022723"/>
    </source>
</evidence>
<dbReference type="PANTHER" id="PTHR31948:SF157">
    <property type="entry name" value="ZINC-FINGER HOMEODOMAIN PROTEIN 1"/>
    <property type="match status" value="1"/>
</dbReference>